<reference evidence="1" key="2">
    <citation type="submission" date="2021-04" db="EMBL/GenBank/DDBJ databases">
        <authorList>
            <person name="Gilroy R."/>
        </authorList>
    </citation>
    <scope>NUCLEOTIDE SEQUENCE</scope>
    <source>
        <strain evidence="1">F6-6636</strain>
    </source>
</reference>
<sequence length="62" mass="7014">MVEEPITGLPEEIIQFEKKNGLTDTDMALASHISVEKIHNIKSMAEEADPETELALRNFMEK</sequence>
<organism evidence="1 2">
    <name type="scientific">Candidatus Paralactobacillus gallistercoris</name>
    <dbReference type="NCBI Taxonomy" id="2838724"/>
    <lineage>
        <taxon>Bacteria</taxon>
        <taxon>Bacillati</taxon>
        <taxon>Bacillota</taxon>
        <taxon>Bacilli</taxon>
        <taxon>Lactobacillales</taxon>
        <taxon>Lactobacillaceae</taxon>
        <taxon>Lactobacillus</taxon>
    </lineage>
</organism>
<gene>
    <name evidence="1" type="ORF">H9901_00095</name>
</gene>
<dbReference type="AlphaFoldDB" id="A0A948X030"/>
<protein>
    <submittedName>
        <fullName evidence="1">Uncharacterized protein</fullName>
    </submittedName>
</protein>
<dbReference type="Proteomes" id="UP000777303">
    <property type="component" value="Unassembled WGS sequence"/>
</dbReference>
<evidence type="ECO:0000313" key="1">
    <source>
        <dbReference type="EMBL" id="MBU3851102.1"/>
    </source>
</evidence>
<dbReference type="InterPro" id="IPR059218">
    <property type="entry name" value="LBP_cg2779-like"/>
</dbReference>
<dbReference type="EMBL" id="JAHLFS010000001">
    <property type="protein sequence ID" value="MBU3851102.1"/>
    <property type="molecule type" value="Genomic_DNA"/>
</dbReference>
<dbReference type="NCBIfam" id="NF040507">
    <property type="entry name" value="LBP_cg2779_fam"/>
    <property type="match status" value="1"/>
</dbReference>
<proteinExistence type="predicted"/>
<accession>A0A948X030</accession>
<reference evidence="1" key="1">
    <citation type="journal article" date="2021" name="PeerJ">
        <title>Extensive microbial diversity within the chicken gut microbiome revealed by metagenomics and culture.</title>
        <authorList>
            <person name="Gilroy R."/>
            <person name="Ravi A."/>
            <person name="Getino M."/>
            <person name="Pursley I."/>
            <person name="Horton D.L."/>
            <person name="Alikhan N.F."/>
            <person name="Baker D."/>
            <person name="Gharbi K."/>
            <person name="Hall N."/>
            <person name="Watson M."/>
            <person name="Adriaenssens E.M."/>
            <person name="Foster-Nyarko E."/>
            <person name="Jarju S."/>
            <person name="Secka A."/>
            <person name="Antonio M."/>
            <person name="Oren A."/>
            <person name="Chaudhuri R.R."/>
            <person name="La Ragione R."/>
            <person name="Hildebrand F."/>
            <person name="Pallen M.J."/>
        </authorList>
    </citation>
    <scope>NUCLEOTIDE SEQUENCE</scope>
    <source>
        <strain evidence="1">F6-6636</strain>
    </source>
</reference>
<name>A0A948X030_9LACO</name>
<comment type="caution">
    <text evidence="1">The sequence shown here is derived from an EMBL/GenBank/DDBJ whole genome shotgun (WGS) entry which is preliminary data.</text>
</comment>
<evidence type="ECO:0000313" key="2">
    <source>
        <dbReference type="Proteomes" id="UP000777303"/>
    </source>
</evidence>